<dbReference type="STRING" id="1314782.A0A165M7F2"/>
<evidence type="ECO:0008006" key="3">
    <source>
        <dbReference type="Google" id="ProtNLM"/>
    </source>
</evidence>
<keyword evidence="2" id="KW-1185">Reference proteome</keyword>
<evidence type="ECO:0000313" key="1">
    <source>
        <dbReference type="EMBL" id="KZT17995.1"/>
    </source>
</evidence>
<dbReference type="EMBL" id="KV425731">
    <property type="protein sequence ID" value="KZT17995.1"/>
    <property type="molecule type" value="Genomic_DNA"/>
</dbReference>
<reference evidence="1 2" key="1">
    <citation type="journal article" date="2016" name="Mol. Biol. Evol.">
        <title>Comparative Genomics of Early-Diverging Mushroom-Forming Fungi Provides Insights into the Origins of Lignocellulose Decay Capabilities.</title>
        <authorList>
            <person name="Nagy L.G."/>
            <person name="Riley R."/>
            <person name="Tritt A."/>
            <person name="Adam C."/>
            <person name="Daum C."/>
            <person name="Floudas D."/>
            <person name="Sun H."/>
            <person name="Yadav J.S."/>
            <person name="Pangilinan J."/>
            <person name="Larsson K.H."/>
            <person name="Matsuura K."/>
            <person name="Barry K."/>
            <person name="Labutti K."/>
            <person name="Kuo R."/>
            <person name="Ohm R.A."/>
            <person name="Bhattacharya S.S."/>
            <person name="Shirouzu T."/>
            <person name="Yoshinaga Y."/>
            <person name="Martin F.M."/>
            <person name="Grigoriev I.V."/>
            <person name="Hibbett D.S."/>
        </authorList>
    </citation>
    <scope>NUCLEOTIDE SEQUENCE [LARGE SCALE GENOMIC DNA]</scope>
    <source>
        <strain evidence="1 2">HHB14362 ss-1</strain>
    </source>
</reference>
<organism evidence="1 2">
    <name type="scientific">Neolentinus lepideus HHB14362 ss-1</name>
    <dbReference type="NCBI Taxonomy" id="1314782"/>
    <lineage>
        <taxon>Eukaryota</taxon>
        <taxon>Fungi</taxon>
        <taxon>Dikarya</taxon>
        <taxon>Basidiomycota</taxon>
        <taxon>Agaricomycotina</taxon>
        <taxon>Agaricomycetes</taxon>
        <taxon>Gloeophyllales</taxon>
        <taxon>Gloeophyllaceae</taxon>
        <taxon>Neolentinus</taxon>
    </lineage>
</organism>
<accession>A0A165M7F2</accession>
<feature type="non-terminal residue" evidence="1">
    <location>
        <position position="74"/>
    </location>
</feature>
<proteinExistence type="predicted"/>
<protein>
    <recommendedName>
        <fullName evidence="3">Fungal-type protein kinase domain-containing protein</fullName>
    </recommendedName>
</protein>
<name>A0A165M7F2_9AGAM</name>
<dbReference type="Proteomes" id="UP000076761">
    <property type="component" value="Unassembled WGS sequence"/>
</dbReference>
<sequence length="74" mass="9023">YSLERSTDKAIQARSQLVDYANFQWEYQHRAFLFQVIIFKNYARLLRYDRSGVIVSARFKYQETPYLAQFLSRF</sequence>
<dbReference type="InParanoid" id="A0A165M7F2"/>
<evidence type="ECO:0000313" key="2">
    <source>
        <dbReference type="Proteomes" id="UP000076761"/>
    </source>
</evidence>
<gene>
    <name evidence="1" type="ORF">NEOLEDRAFT_1019891</name>
</gene>
<dbReference type="OrthoDB" id="2739948at2759"/>
<dbReference type="AlphaFoldDB" id="A0A165M7F2"/>
<feature type="non-terminal residue" evidence="1">
    <location>
        <position position="1"/>
    </location>
</feature>